<dbReference type="InterPro" id="IPR036390">
    <property type="entry name" value="WH_DNA-bd_sf"/>
</dbReference>
<keyword evidence="4" id="KW-0804">Transcription</keyword>
<accession>A0A7Y2NYG7</accession>
<dbReference type="EMBL" id="JABAIV010000001">
    <property type="protein sequence ID" value="NNG21984.1"/>
    <property type="molecule type" value="Genomic_DNA"/>
</dbReference>
<comment type="similarity">
    <text evidence="1">Belongs to the LysR transcriptional regulatory family.</text>
</comment>
<dbReference type="PROSITE" id="PS50931">
    <property type="entry name" value="HTH_LYSR"/>
    <property type="match status" value="1"/>
</dbReference>
<dbReference type="InterPro" id="IPR036388">
    <property type="entry name" value="WH-like_DNA-bd_sf"/>
</dbReference>
<dbReference type="SUPFAM" id="SSF46785">
    <property type="entry name" value="Winged helix' DNA-binding domain"/>
    <property type="match status" value="1"/>
</dbReference>
<keyword evidence="2" id="KW-0805">Transcription regulation</keyword>
<protein>
    <submittedName>
        <fullName evidence="6">LysR family transcriptional regulator</fullName>
    </submittedName>
</protein>
<dbReference type="PANTHER" id="PTHR30118">
    <property type="entry name" value="HTH-TYPE TRANSCRIPTIONAL REGULATOR LEUO-RELATED"/>
    <property type="match status" value="1"/>
</dbReference>
<dbReference type="InterPro" id="IPR005119">
    <property type="entry name" value="LysR_subst-bd"/>
</dbReference>
<evidence type="ECO:0000256" key="2">
    <source>
        <dbReference type="ARBA" id="ARBA00023015"/>
    </source>
</evidence>
<dbReference type="SUPFAM" id="SSF53850">
    <property type="entry name" value="Periplasmic binding protein-like II"/>
    <property type="match status" value="1"/>
</dbReference>
<feature type="domain" description="HTH lysR-type" evidence="5">
    <location>
        <begin position="12"/>
        <end position="69"/>
    </location>
</feature>
<dbReference type="Pfam" id="PF03466">
    <property type="entry name" value="LysR_substrate"/>
    <property type="match status" value="1"/>
</dbReference>
<evidence type="ECO:0000313" key="6">
    <source>
        <dbReference type="EMBL" id="NNG21984.1"/>
    </source>
</evidence>
<name>A0A7Y2NYG7_9BURK</name>
<evidence type="ECO:0000313" key="7">
    <source>
        <dbReference type="Proteomes" id="UP000533905"/>
    </source>
</evidence>
<evidence type="ECO:0000256" key="4">
    <source>
        <dbReference type="ARBA" id="ARBA00023163"/>
    </source>
</evidence>
<dbReference type="PRINTS" id="PR00039">
    <property type="entry name" value="HTHLYSR"/>
</dbReference>
<evidence type="ECO:0000256" key="1">
    <source>
        <dbReference type="ARBA" id="ARBA00009437"/>
    </source>
</evidence>
<keyword evidence="7" id="KW-1185">Reference proteome</keyword>
<dbReference type="InterPro" id="IPR000847">
    <property type="entry name" value="LysR_HTH_N"/>
</dbReference>
<comment type="caution">
    <text evidence="6">The sequence shown here is derived from an EMBL/GenBank/DDBJ whole genome shotgun (WGS) entry which is preliminary data.</text>
</comment>
<keyword evidence="3" id="KW-0238">DNA-binding</keyword>
<dbReference type="GO" id="GO:0003700">
    <property type="term" value="F:DNA-binding transcription factor activity"/>
    <property type="evidence" value="ECO:0007669"/>
    <property type="project" value="InterPro"/>
</dbReference>
<dbReference type="InterPro" id="IPR050389">
    <property type="entry name" value="LysR-type_TF"/>
</dbReference>
<reference evidence="6 7" key="1">
    <citation type="submission" date="2020-04" db="EMBL/GenBank/DDBJ databases">
        <title>Massilia sp. nov., a cold adapted bacteria isolated from Arctic soil.</title>
        <authorList>
            <person name="Son J."/>
            <person name="Ka J.-O."/>
        </authorList>
    </citation>
    <scope>NUCLEOTIDE SEQUENCE [LARGE SCALE GENOMIC DNA]</scope>
    <source>
        <strain evidence="6 7">ML15P13</strain>
    </source>
</reference>
<dbReference type="Pfam" id="PF00126">
    <property type="entry name" value="HTH_1"/>
    <property type="match status" value="1"/>
</dbReference>
<sequence>MIDIHEPEFRRLDLNLLLVFTALLRERSVTKAAQRLYLGQPAVSAALSRLRVFTGDELFVRTPAGRAPTVRALALAESLKPILEGLSETLFRDLVFDPAGSERCFTLGLFDVGEVTLAPALLARMEQAGSGMRVALRPADRTSAAELLDSGAIELAIADFGEHPGWLRRQALYQEHFACLFDPRLVPVASPVSLEDYPRYPHLLASFSGDSTGLVDEALARHGMSRRVALSSARFTTLPFVLRTFASFATLPAAAAHAYAARLGLAVSPLPFELPSVELSQLWHVRHDNDPGHLWFRTLVAEAVAGLTVLRSPG</sequence>
<dbReference type="Proteomes" id="UP000533905">
    <property type="component" value="Unassembled WGS sequence"/>
</dbReference>
<proteinExistence type="inferred from homology"/>
<dbReference type="AlphaFoldDB" id="A0A7Y2NYG7"/>
<gene>
    <name evidence="6" type="ORF">HGB41_03045</name>
</gene>
<dbReference type="Gene3D" id="1.10.10.10">
    <property type="entry name" value="Winged helix-like DNA-binding domain superfamily/Winged helix DNA-binding domain"/>
    <property type="match status" value="1"/>
</dbReference>
<dbReference type="PANTHER" id="PTHR30118:SF15">
    <property type="entry name" value="TRANSCRIPTIONAL REGULATORY PROTEIN"/>
    <property type="match status" value="1"/>
</dbReference>
<evidence type="ECO:0000259" key="5">
    <source>
        <dbReference type="PROSITE" id="PS50931"/>
    </source>
</evidence>
<dbReference type="GO" id="GO:0003677">
    <property type="term" value="F:DNA binding"/>
    <property type="evidence" value="ECO:0007669"/>
    <property type="project" value="UniProtKB-KW"/>
</dbReference>
<organism evidence="6 7">
    <name type="scientific">Telluria aromaticivorans</name>
    <dbReference type="NCBI Taxonomy" id="2725995"/>
    <lineage>
        <taxon>Bacteria</taxon>
        <taxon>Pseudomonadati</taxon>
        <taxon>Pseudomonadota</taxon>
        <taxon>Betaproteobacteria</taxon>
        <taxon>Burkholderiales</taxon>
        <taxon>Oxalobacteraceae</taxon>
        <taxon>Telluria group</taxon>
        <taxon>Telluria</taxon>
    </lineage>
</organism>
<evidence type="ECO:0000256" key="3">
    <source>
        <dbReference type="ARBA" id="ARBA00023125"/>
    </source>
</evidence>
<dbReference type="Gene3D" id="3.40.190.10">
    <property type="entry name" value="Periplasmic binding protein-like II"/>
    <property type="match status" value="2"/>
</dbReference>